<dbReference type="RefSeq" id="WP_194700205.1">
    <property type="nucleotide sequence ID" value="NZ_JADKNH010000001.1"/>
</dbReference>
<dbReference type="Proteomes" id="UP000614200">
    <property type="component" value="Unassembled WGS sequence"/>
</dbReference>
<dbReference type="PIRSF" id="PIRSF000440">
    <property type="entry name" value="CAT"/>
    <property type="match status" value="1"/>
</dbReference>
<keyword evidence="2" id="KW-1185">Reference proteome</keyword>
<dbReference type="SMART" id="SM01059">
    <property type="entry name" value="CAT"/>
    <property type="match status" value="1"/>
</dbReference>
<dbReference type="EMBL" id="JADKNH010000001">
    <property type="protein sequence ID" value="MBF4691979.1"/>
    <property type="molecule type" value="Genomic_DNA"/>
</dbReference>
<dbReference type="Gene3D" id="3.30.559.10">
    <property type="entry name" value="Chloramphenicol acetyltransferase-like domain"/>
    <property type="match status" value="1"/>
</dbReference>
<reference evidence="1 2" key="1">
    <citation type="submission" date="2020-11" db="EMBL/GenBank/DDBJ databases">
        <title>Fusibacter basophilias sp. nov.</title>
        <authorList>
            <person name="Qiu D."/>
        </authorList>
    </citation>
    <scope>NUCLEOTIDE SEQUENCE [LARGE SCALE GENOMIC DNA]</scope>
    <source>
        <strain evidence="1 2">Q10-2</strain>
    </source>
</reference>
<gene>
    <name evidence="1" type="ORF">ISU02_02560</name>
</gene>
<dbReference type="InterPro" id="IPR001707">
    <property type="entry name" value="Cmp_AcTrfase"/>
</dbReference>
<dbReference type="SUPFAM" id="SSF52777">
    <property type="entry name" value="CoA-dependent acyltransferases"/>
    <property type="match status" value="1"/>
</dbReference>
<dbReference type="PANTHER" id="PTHR38474">
    <property type="entry name" value="SLR0299 PROTEIN"/>
    <property type="match status" value="1"/>
</dbReference>
<evidence type="ECO:0000313" key="2">
    <source>
        <dbReference type="Proteomes" id="UP000614200"/>
    </source>
</evidence>
<accession>A0ABR9ZNG6</accession>
<protein>
    <submittedName>
        <fullName evidence="1">Chloramphenicol acetyltransferase</fullName>
    </submittedName>
</protein>
<dbReference type="PANTHER" id="PTHR38474:SF1">
    <property type="entry name" value="SLR0299 PROTEIN"/>
    <property type="match status" value="1"/>
</dbReference>
<comment type="caution">
    <text evidence="1">The sequence shown here is derived from an EMBL/GenBank/DDBJ whole genome shotgun (WGS) entry which is preliminary data.</text>
</comment>
<name>A0ABR9ZNG6_9FIRM</name>
<sequence>METKIDIDTWPRKAQYEFFRTMDYPHFNICANVDITKFYAYIKSKSLSFYTTMIYITTKAANEIPEFRYRLRGDEIIEHDIVHPSFIIMGQPEVFSFCAVSYSENLEAFTAAVNDRVEALKNTINLVNEQERDDMLYITSMPWVSFTSLSHPINIKSVDSIPRIAFGKYFKEQDLLKMPLSVQVNHILMDGIHVGKFYEIIQEMLDHPEESLCL</sequence>
<evidence type="ECO:0000313" key="1">
    <source>
        <dbReference type="EMBL" id="MBF4691979.1"/>
    </source>
</evidence>
<organism evidence="1 2">
    <name type="scientific">Fusibacter ferrireducens</name>
    <dbReference type="NCBI Taxonomy" id="2785058"/>
    <lineage>
        <taxon>Bacteria</taxon>
        <taxon>Bacillati</taxon>
        <taxon>Bacillota</taxon>
        <taxon>Clostridia</taxon>
        <taxon>Eubacteriales</taxon>
        <taxon>Eubacteriales Family XII. Incertae Sedis</taxon>
        <taxon>Fusibacter</taxon>
    </lineage>
</organism>
<dbReference type="InterPro" id="IPR023213">
    <property type="entry name" value="CAT-like_dom_sf"/>
</dbReference>
<proteinExistence type="predicted"/>
<dbReference type="Pfam" id="PF00302">
    <property type="entry name" value="CAT"/>
    <property type="match status" value="1"/>
</dbReference>